<gene>
    <name evidence="1" type="ORF">D0817_24105</name>
</gene>
<dbReference type="RefSeq" id="WP_127340834.1">
    <property type="nucleotide sequence ID" value="NZ_QWDM01000025.1"/>
</dbReference>
<dbReference type="Proteomes" id="UP000288102">
    <property type="component" value="Unassembled WGS sequence"/>
</dbReference>
<evidence type="ECO:0000313" key="1">
    <source>
        <dbReference type="EMBL" id="RUT67883.1"/>
    </source>
</evidence>
<name>A0A434A0I6_9FLAO</name>
<proteinExistence type="predicted"/>
<dbReference type="EMBL" id="QWDM01000025">
    <property type="protein sequence ID" value="RUT67883.1"/>
    <property type="molecule type" value="Genomic_DNA"/>
</dbReference>
<protein>
    <submittedName>
        <fullName evidence="1">Uncharacterized protein</fullName>
    </submittedName>
</protein>
<dbReference type="OrthoDB" id="798985at2"/>
<reference evidence="2" key="1">
    <citation type="journal article" date="2019" name="Syst. Appl. Microbiol.">
        <title>Flavobacterium circumlabens sp. nov. and Flavobacterium cupreum sp. nov., two psychrotrophic species isolated from Antarctic environmental samples.</title>
        <authorList>
            <person name="Kralova S."/>
            <person name="Busse H.-J."/>
            <person name="Svec P."/>
            <person name="Maslanova I."/>
            <person name="Stankova E."/>
            <person name="Bartak M."/>
            <person name="Sedlacek I."/>
        </authorList>
    </citation>
    <scope>NUCLEOTIDE SEQUENCE [LARGE SCALE GENOMIC DNA]</scope>
    <source>
        <strain evidence="2">CCM 8825</strain>
    </source>
</reference>
<keyword evidence="2" id="KW-1185">Reference proteome</keyword>
<organism evidence="1 2">
    <name type="scientific">Flavobacterium cupreum</name>
    <dbReference type="NCBI Taxonomy" id="2133766"/>
    <lineage>
        <taxon>Bacteria</taxon>
        <taxon>Pseudomonadati</taxon>
        <taxon>Bacteroidota</taxon>
        <taxon>Flavobacteriia</taxon>
        <taxon>Flavobacteriales</taxon>
        <taxon>Flavobacteriaceae</taxon>
        <taxon>Flavobacterium</taxon>
    </lineage>
</organism>
<sequence>MKNIENTPALPLSKKHFYHHKTELKMGNWKNNFDLNYTRTLIAIALNHCCKYHDLIINGYLITAKSLYLVAKTHEKSMDMMLNKIEDHINLLLKEDNRIVKNKKYNIDFILDDEDVFFEIQEPFFKVYPLKNDYMIPLITGKKIELPYYDRRLEALKQLVHHHPFCSAVDYSGAIGPVQVSLIQD</sequence>
<dbReference type="AlphaFoldDB" id="A0A434A0I6"/>
<evidence type="ECO:0000313" key="2">
    <source>
        <dbReference type="Proteomes" id="UP000288102"/>
    </source>
</evidence>
<comment type="caution">
    <text evidence="1">The sequence shown here is derived from an EMBL/GenBank/DDBJ whole genome shotgun (WGS) entry which is preliminary data.</text>
</comment>
<accession>A0A434A0I6</accession>